<name>A0A316I276_9PSEU</name>
<keyword evidence="5" id="KW-0479">Metal-binding</keyword>
<evidence type="ECO:0000256" key="6">
    <source>
        <dbReference type="ARBA" id="ARBA00022801"/>
    </source>
</evidence>
<dbReference type="GO" id="GO:0046872">
    <property type="term" value="F:metal ion binding"/>
    <property type="evidence" value="ECO:0007669"/>
    <property type="project" value="UniProtKB-KW"/>
</dbReference>
<sequence length="934" mass="99759">MTVEPVPPRVDERVIGAGTTVRFVLLMVLLFVASGSMMRDVVSGISGANGVGCQLAAGADPDASTLRVQLVLLQQTSAFDECMARHQPGPPWWVVLGWPVVVLLGAAVLFRAIPRWRRRARWASPLDSTHDAHRLVAEAAATAGLARPPRVVVDPTASVVVYGSNRRPTLRLSADLLHSATTDPEQFRGVVLHELAHIRNGDVTLYYVTTALWRMFLAAVLTPYAVWAVVSLVQPSWWSGDEPSQVRRVLLLVLLVLLVYLARADVLRSREVCADLAAVRWGASPHIWAAAAPARRWSAFAELWRTHPRLDLRRAAVAGTGELFGLRALPMFLTGVAATLVNAQVREPVQAYLVRDGLLREWMSQALTLVPSGLVVGVVGIALWRAVVHGVRTSRPVPPAWRAGLWLGFGLAAGELFLNRVAVLEWLPPHPEFLLLVVLAGTAIAWWIGQCAHLWATAGRTTLPVMAAVLGAAWLALSSWFIWWQSDGTLYTLGTMVDTGQVREVLAHGLGGPAADHALVLSAFASFFPLMHGMSIPALSVASMIALWIVPLPAWIVRPADGTPRWLRPALDDSGAVVVSAPPLPPLRRALLPGLAGGVVAGASVVGLQAYLHTWRPLPPGSGALFTLTYQTGTFAVVVAATVMAAFVAAGWAGRYPLPVALVAAQTAAMLGFALALTAMSADGCVESLRVMESTCGPHFTMSGLALLTLLAPVFVVAAIAAFAAAAVVAIVRRAPAVPARAPGRPAVRRRVVAVLCVAGVAVSASGLALWDQSRGEASDDKVAQMFAAPVVAQLPARTRAAQQAAWKRFGGFDLNQRLLDTMTRHSETLQTLGSATGPVDFSPLRTSCAEFGQIARDAQRYFRIPDEVAQQHWSRFTALANRGSANCLAALETGPDRLLLRSLEELTNAASEANSALDRLSRISAEAQPQGGR</sequence>
<evidence type="ECO:0000259" key="12">
    <source>
        <dbReference type="Pfam" id="PF01435"/>
    </source>
</evidence>
<protein>
    <submittedName>
        <fullName evidence="13">Peptidase M48-like protein</fullName>
    </submittedName>
</protein>
<feature type="domain" description="Peptidase M48" evidence="12">
    <location>
        <begin position="130"/>
        <end position="317"/>
    </location>
</feature>
<reference evidence="13 14" key="1">
    <citation type="submission" date="2018-05" db="EMBL/GenBank/DDBJ databases">
        <title>Genomic Encyclopedia of Type Strains, Phase IV (KMG-IV): sequencing the most valuable type-strain genomes for metagenomic binning, comparative biology and taxonomic classification.</title>
        <authorList>
            <person name="Goeker M."/>
        </authorList>
    </citation>
    <scope>NUCLEOTIDE SEQUENCE [LARGE SCALE GENOMIC DNA]</scope>
    <source>
        <strain evidence="13 14">DSM 45480</strain>
    </source>
</reference>
<dbReference type="Pfam" id="PF01435">
    <property type="entry name" value="Peptidase_M48"/>
    <property type="match status" value="1"/>
</dbReference>
<evidence type="ECO:0000256" key="11">
    <source>
        <dbReference type="SAM" id="Phobius"/>
    </source>
</evidence>
<evidence type="ECO:0000313" key="13">
    <source>
        <dbReference type="EMBL" id="PWK81505.1"/>
    </source>
</evidence>
<keyword evidence="10 11" id="KW-0472">Membrane</keyword>
<dbReference type="PANTHER" id="PTHR43221:SF2">
    <property type="entry name" value="PROTEASE HTPX HOMOLOG"/>
    <property type="match status" value="1"/>
</dbReference>
<evidence type="ECO:0000256" key="2">
    <source>
        <dbReference type="ARBA" id="ARBA00022475"/>
    </source>
</evidence>
<keyword evidence="3" id="KW-0645">Protease</keyword>
<proteinExistence type="predicted"/>
<keyword evidence="2" id="KW-1003">Cell membrane</keyword>
<dbReference type="InterPro" id="IPR001915">
    <property type="entry name" value="Peptidase_M48"/>
</dbReference>
<feature type="transmembrane region" description="Helical" evidence="11">
    <location>
        <begin position="92"/>
        <end position="113"/>
    </location>
</feature>
<dbReference type="RefSeq" id="WP_109641405.1">
    <property type="nucleotide sequence ID" value="NZ_QGHB01000017.1"/>
</dbReference>
<evidence type="ECO:0000256" key="10">
    <source>
        <dbReference type="ARBA" id="ARBA00023136"/>
    </source>
</evidence>
<comment type="caution">
    <text evidence="13">The sequence shown here is derived from an EMBL/GenBank/DDBJ whole genome shotgun (WGS) entry which is preliminary data.</text>
</comment>
<feature type="transmembrane region" description="Helical" evidence="11">
    <location>
        <begin position="590"/>
        <end position="612"/>
    </location>
</feature>
<feature type="transmembrane region" description="Helical" evidence="11">
    <location>
        <begin position="323"/>
        <end position="342"/>
    </location>
</feature>
<dbReference type="EMBL" id="QGHB01000017">
    <property type="protein sequence ID" value="PWK81505.1"/>
    <property type="molecule type" value="Genomic_DNA"/>
</dbReference>
<evidence type="ECO:0000256" key="5">
    <source>
        <dbReference type="ARBA" id="ARBA00022723"/>
    </source>
</evidence>
<keyword evidence="4 11" id="KW-0812">Transmembrane</keyword>
<evidence type="ECO:0000256" key="9">
    <source>
        <dbReference type="ARBA" id="ARBA00023049"/>
    </source>
</evidence>
<dbReference type="PANTHER" id="PTHR43221">
    <property type="entry name" value="PROTEASE HTPX"/>
    <property type="match status" value="1"/>
</dbReference>
<dbReference type="Gene3D" id="3.30.2010.10">
    <property type="entry name" value="Metalloproteases ('zincins'), catalytic domain"/>
    <property type="match status" value="1"/>
</dbReference>
<feature type="transmembrane region" description="Helical" evidence="11">
    <location>
        <begin position="433"/>
        <end position="456"/>
    </location>
</feature>
<feature type="transmembrane region" description="Helical" evidence="11">
    <location>
        <begin position="536"/>
        <end position="557"/>
    </location>
</feature>
<keyword evidence="7" id="KW-0862">Zinc</keyword>
<dbReference type="GO" id="GO:0006508">
    <property type="term" value="P:proteolysis"/>
    <property type="evidence" value="ECO:0007669"/>
    <property type="project" value="UniProtKB-KW"/>
</dbReference>
<dbReference type="InterPro" id="IPR050083">
    <property type="entry name" value="HtpX_protease"/>
</dbReference>
<accession>A0A316I276</accession>
<evidence type="ECO:0000313" key="14">
    <source>
        <dbReference type="Proteomes" id="UP000246005"/>
    </source>
</evidence>
<feature type="transmembrane region" description="Helical" evidence="11">
    <location>
        <begin position="362"/>
        <end position="384"/>
    </location>
</feature>
<keyword evidence="8 11" id="KW-1133">Transmembrane helix</keyword>
<dbReference type="GO" id="GO:0004222">
    <property type="term" value="F:metalloendopeptidase activity"/>
    <property type="evidence" value="ECO:0007669"/>
    <property type="project" value="InterPro"/>
</dbReference>
<feature type="transmembrane region" description="Helical" evidence="11">
    <location>
        <begin position="632"/>
        <end position="653"/>
    </location>
</feature>
<dbReference type="AlphaFoldDB" id="A0A316I276"/>
<comment type="cofactor">
    <cofactor evidence="1">
        <name>Zn(2+)</name>
        <dbReference type="ChEBI" id="CHEBI:29105"/>
    </cofactor>
</comment>
<evidence type="ECO:0000256" key="7">
    <source>
        <dbReference type="ARBA" id="ARBA00022833"/>
    </source>
</evidence>
<feature type="transmembrane region" description="Helical" evidence="11">
    <location>
        <begin position="463"/>
        <end position="483"/>
    </location>
</feature>
<dbReference type="Proteomes" id="UP000246005">
    <property type="component" value="Unassembled WGS sequence"/>
</dbReference>
<evidence type="ECO:0000256" key="8">
    <source>
        <dbReference type="ARBA" id="ARBA00022989"/>
    </source>
</evidence>
<evidence type="ECO:0000256" key="1">
    <source>
        <dbReference type="ARBA" id="ARBA00001947"/>
    </source>
</evidence>
<evidence type="ECO:0000256" key="3">
    <source>
        <dbReference type="ARBA" id="ARBA00022670"/>
    </source>
</evidence>
<keyword evidence="9" id="KW-0482">Metalloprotease</keyword>
<feature type="transmembrane region" description="Helical" evidence="11">
    <location>
        <begin position="405"/>
        <end position="427"/>
    </location>
</feature>
<gene>
    <name evidence="13" type="ORF">C8D88_117128</name>
</gene>
<feature type="transmembrane region" description="Helical" evidence="11">
    <location>
        <begin position="702"/>
        <end position="732"/>
    </location>
</feature>
<feature type="transmembrane region" description="Helical" evidence="11">
    <location>
        <begin position="660"/>
        <end position="682"/>
    </location>
</feature>
<feature type="transmembrane region" description="Helical" evidence="11">
    <location>
        <begin position="14"/>
        <end position="33"/>
    </location>
</feature>
<evidence type="ECO:0000256" key="4">
    <source>
        <dbReference type="ARBA" id="ARBA00022692"/>
    </source>
</evidence>
<keyword evidence="6" id="KW-0378">Hydrolase</keyword>
<feature type="transmembrane region" description="Helical" evidence="11">
    <location>
        <begin position="752"/>
        <end position="771"/>
    </location>
</feature>
<feature type="transmembrane region" description="Helical" evidence="11">
    <location>
        <begin position="246"/>
        <end position="262"/>
    </location>
</feature>
<organism evidence="13 14">
    <name type="scientific">Lentzea atacamensis</name>
    <dbReference type="NCBI Taxonomy" id="531938"/>
    <lineage>
        <taxon>Bacteria</taxon>
        <taxon>Bacillati</taxon>
        <taxon>Actinomycetota</taxon>
        <taxon>Actinomycetes</taxon>
        <taxon>Pseudonocardiales</taxon>
        <taxon>Pseudonocardiaceae</taxon>
        <taxon>Lentzea</taxon>
    </lineage>
</organism>